<dbReference type="CDD" id="cd02108">
    <property type="entry name" value="bact_SO_family_Moco"/>
    <property type="match status" value="1"/>
</dbReference>
<dbReference type="PROSITE" id="PS51318">
    <property type="entry name" value="TAT"/>
    <property type="match status" value="1"/>
</dbReference>
<dbReference type="InterPro" id="IPR000572">
    <property type="entry name" value="OxRdtase_Mopterin-bd_dom"/>
</dbReference>
<keyword evidence="3" id="KW-1185">Reference proteome</keyword>
<evidence type="ECO:0000313" key="2">
    <source>
        <dbReference type="EMBL" id="TLF52287.1"/>
    </source>
</evidence>
<dbReference type="Proteomes" id="UP000306973">
    <property type="component" value="Unassembled WGS sequence"/>
</dbReference>
<dbReference type="AlphaFoldDB" id="A0A5R8MJS8"/>
<gene>
    <name evidence="2" type="ORF">FEI13_05315</name>
</gene>
<evidence type="ECO:0000313" key="3">
    <source>
        <dbReference type="Proteomes" id="UP000306973"/>
    </source>
</evidence>
<evidence type="ECO:0000259" key="1">
    <source>
        <dbReference type="Pfam" id="PF00174"/>
    </source>
</evidence>
<protein>
    <submittedName>
        <fullName evidence="2">Molybdopterin-binding protein</fullName>
    </submittedName>
</protein>
<dbReference type="PANTHER" id="PTHR43032:SF2">
    <property type="entry name" value="BLL0505 PROTEIN"/>
    <property type="match status" value="1"/>
</dbReference>
<dbReference type="Gene3D" id="3.90.420.10">
    <property type="entry name" value="Oxidoreductase, molybdopterin-binding domain"/>
    <property type="match status" value="1"/>
</dbReference>
<organism evidence="2 3">
    <name type="scientific">Halomonas urmiana</name>
    <dbReference type="NCBI Taxonomy" id="490901"/>
    <lineage>
        <taxon>Bacteria</taxon>
        <taxon>Pseudomonadati</taxon>
        <taxon>Pseudomonadota</taxon>
        <taxon>Gammaproteobacteria</taxon>
        <taxon>Oceanospirillales</taxon>
        <taxon>Halomonadaceae</taxon>
        <taxon>Halomonas</taxon>
    </lineage>
</organism>
<comment type="caution">
    <text evidence="2">The sequence shown here is derived from an EMBL/GenBank/DDBJ whole genome shotgun (WGS) entry which is preliminary data.</text>
</comment>
<dbReference type="Pfam" id="PF00174">
    <property type="entry name" value="Oxidored_molyb"/>
    <property type="match status" value="1"/>
</dbReference>
<sequence>MPCLRTMPCRRKRRRAMTHPTDPGRRRFLTRGLLAGGTLMLTGCDRLSRSDAMQPLFAASEGLTQRAHRLLASREALAREYGPEDIAPTFRANGTTMPREVDYLRLAAGDFRDWRLEVDGLVEQPQAFSLADLRAMPARTQITRHDCVEGWSCIGEWTGVVLGELLARVGVRDEAHFVVFHCADRYGGGERYYESLDLREALHPQTLLAYGLNGGDLPIANGAPLRLRAERQLGYKMAKYVMRLELVASFAHLGRGRGGYWEDRGYRWWAGI</sequence>
<proteinExistence type="predicted"/>
<dbReference type="InterPro" id="IPR006311">
    <property type="entry name" value="TAT_signal"/>
</dbReference>
<dbReference type="PANTHER" id="PTHR43032">
    <property type="entry name" value="PROTEIN-METHIONINE-SULFOXIDE REDUCTASE"/>
    <property type="match status" value="1"/>
</dbReference>
<accession>A0A5R8MJS8</accession>
<dbReference type="InterPro" id="IPR036374">
    <property type="entry name" value="OxRdtase_Mopterin-bd_sf"/>
</dbReference>
<reference evidence="2 3" key="1">
    <citation type="journal article" date="2007" name="Int. J. Syst. Evol. Microbiol.">
        <title>Halomonas saccharevitans sp. nov., Halomonas arcis sp. nov. and Halomonas subterranea sp. nov., halophilic bacteria isolated from hypersaline environments of China.</title>
        <authorList>
            <person name="Xu X.W."/>
            <person name="Wu Y.H."/>
            <person name="Zhou Z."/>
            <person name="Wang C.S."/>
            <person name="Zhou Y.G."/>
            <person name="Zhang H.B."/>
            <person name="Wang Y."/>
            <person name="Wu M."/>
        </authorList>
    </citation>
    <scope>NUCLEOTIDE SEQUENCE [LARGE SCALE GENOMIC DNA]</scope>
    <source>
        <strain evidence="2 3">TBZ3</strain>
    </source>
</reference>
<feature type="domain" description="Oxidoreductase molybdopterin-binding" evidence="1">
    <location>
        <begin position="110"/>
        <end position="247"/>
    </location>
</feature>
<dbReference type="SUPFAM" id="SSF56524">
    <property type="entry name" value="Oxidoreductase molybdopterin-binding domain"/>
    <property type="match status" value="1"/>
</dbReference>
<name>A0A5R8MJS8_9GAMM</name>
<dbReference type="EMBL" id="VBUI01000006">
    <property type="protein sequence ID" value="TLF52287.1"/>
    <property type="molecule type" value="Genomic_DNA"/>
</dbReference>
<dbReference type="OrthoDB" id="9795587at2"/>